<dbReference type="GO" id="GO:0016301">
    <property type="term" value="F:kinase activity"/>
    <property type="evidence" value="ECO:0007669"/>
    <property type="project" value="UniProtKB-KW"/>
</dbReference>
<sequence length="552" mass="55136">MAHFHPSRDQLVPEVLEALLRTAAVERLETSEGVDVLVRADHDPAAGVAVVSGGGSGHEPAHAGYLGEGMLAAAVPGSLFASPPVSAVLEAIRAVTGPAGALLVIKNYTGDRLNFGLAAERAREEGLDVRTVLIRDDVALPDIEQPRGLAGTVLVHKVAGHLAAQGAALDDVAAAAERTAAGIRTMALALTPATLPGAERDASRGAELGLGIHNEPGARSVEVSGADDAMALVLETLDARSLAEEHGARGLVAVLNDLGGCSPQEGLVLAGELLGQLGAEPLARLIGPAPLMTSLDMHGFSVTLAPATEELLSAVDAPTAASGWTPATTPGEPRSRPAGGPTAEAAPEAAEQAPTTDDGRVEQAVRAGAAALTAATEELDALDRAAGDADAGTTFAAGARAVDELISSGELGFADPAAAVRRIARSLETAMGGSSGVLLAICSTAVARALETGRSWPEALQAGIAAMQHHGGAAEGDRTMLDALLPAQRALAEGGGLSEAARAARQGAEATAALTAKAGRAAYVPEAATAGAQDAGAVAVARFLDALASALR</sequence>
<evidence type="ECO:0000313" key="9">
    <source>
        <dbReference type="Proteomes" id="UP001501736"/>
    </source>
</evidence>
<evidence type="ECO:0000256" key="4">
    <source>
        <dbReference type="ARBA" id="ARBA00022840"/>
    </source>
</evidence>
<protein>
    <submittedName>
        <fullName evidence="8">Dihydroxyacetone kinase subunit DhaK</fullName>
    </submittedName>
</protein>
<accession>A0ABP6R8T3</accession>
<dbReference type="Pfam" id="PF02733">
    <property type="entry name" value="Dak1"/>
    <property type="match status" value="1"/>
</dbReference>
<reference evidence="9" key="1">
    <citation type="journal article" date="2019" name="Int. J. Syst. Evol. Microbiol.">
        <title>The Global Catalogue of Microorganisms (GCM) 10K type strain sequencing project: providing services to taxonomists for standard genome sequencing and annotation.</title>
        <authorList>
            <consortium name="The Broad Institute Genomics Platform"/>
            <consortium name="The Broad Institute Genome Sequencing Center for Infectious Disease"/>
            <person name="Wu L."/>
            <person name="Ma J."/>
        </authorList>
    </citation>
    <scope>NUCLEOTIDE SEQUENCE [LARGE SCALE GENOMIC DNA]</scope>
    <source>
        <strain evidence="9">JCM 11483</strain>
    </source>
</reference>
<evidence type="ECO:0000259" key="6">
    <source>
        <dbReference type="PROSITE" id="PS51480"/>
    </source>
</evidence>
<dbReference type="PROSITE" id="PS51480">
    <property type="entry name" value="DHAL"/>
    <property type="match status" value="1"/>
</dbReference>
<evidence type="ECO:0000256" key="2">
    <source>
        <dbReference type="ARBA" id="ARBA00022741"/>
    </source>
</evidence>
<keyword evidence="4" id="KW-0067">ATP-binding</keyword>
<dbReference type="Gene3D" id="3.30.1180.20">
    <property type="entry name" value="Dihydroxyacetone kinase, domain 2"/>
    <property type="match status" value="1"/>
</dbReference>
<dbReference type="SUPFAM" id="SSF101473">
    <property type="entry name" value="DhaL-like"/>
    <property type="match status" value="1"/>
</dbReference>
<evidence type="ECO:0000256" key="1">
    <source>
        <dbReference type="ARBA" id="ARBA00022679"/>
    </source>
</evidence>
<dbReference type="Gene3D" id="1.25.40.340">
    <property type="match status" value="1"/>
</dbReference>
<feature type="domain" description="DhaK" evidence="7">
    <location>
        <begin position="7"/>
        <end position="324"/>
    </location>
</feature>
<evidence type="ECO:0000256" key="3">
    <source>
        <dbReference type="ARBA" id="ARBA00022777"/>
    </source>
</evidence>
<comment type="caution">
    <text evidence="8">The sequence shown here is derived from an EMBL/GenBank/DDBJ whole genome shotgun (WGS) entry which is preliminary data.</text>
</comment>
<dbReference type="PANTHER" id="PTHR28629">
    <property type="entry name" value="TRIOKINASE/FMN CYCLASE"/>
    <property type="match status" value="1"/>
</dbReference>
<dbReference type="SUPFAM" id="SSF82549">
    <property type="entry name" value="DAK1/DegV-like"/>
    <property type="match status" value="1"/>
</dbReference>
<dbReference type="PROSITE" id="PS51481">
    <property type="entry name" value="DHAK"/>
    <property type="match status" value="1"/>
</dbReference>
<keyword evidence="3 8" id="KW-0418">Kinase</keyword>
<evidence type="ECO:0000313" key="8">
    <source>
        <dbReference type="EMBL" id="GAA3281079.1"/>
    </source>
</evidence>
<feature type="domain" description="DhaL" evidence="6">
    <location>
        <begin position="359"/>
        <end position="549"/>
    </location>
</feature>
<dbReference type="RefSeq" id="WP_344718061.1">
    <property type="nucleotide sequence ID" value="NZ_BAAAYG010000003.1"/>
</dbReference>
<evidence type="ECO:0000256" key="5">
    <source>
        <dbReference type="SAM" id="MobiDB-lite"/>
    </source>
</evidence>
<organism evidence="8 9">
    <name type="scientific">Nesterenkonia halobia</name>
    <dbReference type="NCBI Taxonomy" id="37922"/>
    <lineage>
        <taxon>Bacteria</taxon>
        <taxon>Bacillati</taxon>
        <taxon>Actinomycetota</taxon>
        <taxon>Actinomycetes</taxon>
        <taxon>Micrococcales</taxon>
        <taxon>Micrococcaceae</taxon>
        <taxon>Nesterenkonia</taxon>
    </lineage>
</organism>
<dbReference type="Pfam" id="PF02734">
    <property type="entry name" value="Dak2"/>
    <property type="match status" value="1"/>
</dbReference>
<dbReference type="SMART" id="SM01120">
    <property type="entry name" value="Dak2"/>
    <property type="match status" value="1"/>
</dbReference>
<evidence type="ECO:0000259" key="7">
    <source>
        <dbReference type="PROSITE" id="PS51481"/>
    </source>
</evidence>
<dbReference type="InterPro" id="IPR004007">
    <property type="entry name" value="DhaL_dom"/>
</dbReference>
<name>A0ABP6R8T3_9MICC</name>
<keyword evidence="2" id="KW-0547">Nucleotide-binding</keyword>
<dbReference type="Gene3D" id="3.40.50.10440">
    <property type="entry name" value="Dihydroxyacetone kinase, domain 1"/>
    <property type="match status" value="1"/>
</dbReference>
<dbReference type="PANTHER" id="PTHR28629:SF4">
    <property type="entry name" value="TRIOKINASE_FMN CYCLASE"/>
    <property type="match status" value="1"/>
</dbReference>
<dbReference type="EMBL" id="BAAAYG010000003">
    <property type="protein sequence ID" value="GAA3281079.1"/>
    <property type="molecule type" value="Genomic_DNA"/>
</dbReference>
<dbReference type="InterPro" id="IPR004006">
    <property type="entry name" value="DhaK_dom"/>
</dbReference>
<proteinExistence type="predicted"/>
<dbReference type="InterPro" id="IPR050861">
    <property type="entry name" value="Dihydroxyacetone_Kinase"/>
</dbReference>
<feature type="compositionally biased region" description="Low complexity" evidence="5">
    <location>
        <begin position="337"/>
        <end position="356"/>
    </location>
</feature>
<gene>
    <name evidence="8" type="ORF">GCM10020260_06130</name>
</gene>
<keyword evidence="1" id="KW-0808">Transferase</keyword>
<keyword evidence="9" id="KW-1185">Reference proteome</keyword>
<dbReference type="Proteomes" id="UP001501736">
    <property type="component" value="Unassembled WGS sequence"/>
</dbReference>
<feature type="region of interest" description="Disordered" evidence="5">
    <location>
        <begin position="320"/>
        <end position="360"/>
    </location>
</feature>
<dbReference type="InterPro" id="IPR036117">
    <property type="entry name" value="DhaL_dom_sf"/>
</dbReference>